<protein>
    <submittedName>
        <fullName evidence="1">Uncharacterized protein</fullName>
    </submittedName>
</protein>
<gene>
    <name evidence="1" type="ORF">EV191_103156</name>
</gene>
<sequence length="100" mass="12038">MPTWNYWHRLEYRRVLRKGHYLHEYTEVVEDQGWVLQRRGMSKEEYFTYYTQACARDFLGRVRATPGTWIVAVYHTGETSDGPRTLRGSIRMRWQPLNPG</sequence>
<dbReference type="EMBL" id="SLXQ01000003">
    <property type="protein sequence ID" value="TCP54115.1"/>
    <property type="molecule type" value="Genomic_DNA"/>
</dbReference>
<dbReference type="RefSeq" id="WP_165912913.1">
    <property type="nucleotide sequence ID" value="NZ_SLXQ01000003.1"/>
</dbReference>
<keyword evidence="2" id="KW-1185">Reference proteome</keyword>
<dbReference type="AlphaFoldDB" id="A0A4R2R405"/>
<reference evidence="1 2" key="1">
    <citation type="submission" date="2019-03" db="EMBL/GenBank/DDBJ databases">
        <title>Genomic Encyclopedia of Type Strains, Phase IV (KMG-IV): sequencing the most valuable type-strain genomes for metagenomic binning, comparative biology and taxonomic classification.</title>
        <authorList>
            <person name="Goeker M."/>
        </authorList>
    </citation>
    <scope>NUCLEOTIDE SEQUENCE [LARGE SCALE GENOMIC DNA]</scope>
    <source>
        <strain evidence="1 2">DSM 45765</strain>
    </source>
</reference>
<evidence type="ECO:0000313" key="1">
    <source>
        <dbReference type="EMBL" id="TCP54115.1"/>
    </source>
</evidence>
<comment type="caution">
    <text evidence="1">The sequence shown here is derived from an EMBL/GenBank/DDBJ whole genome shotgun (WGS) entry which is preliminary data.</text>
</comment>
<name>A0A4R2R405_9PSEU</name>
<evidence type="ECO:0000313" key="2">
    <source>
        <dbReference type="Proteomes" id="UP000294911"/>
    </source>
</evidence>
<accession>A0A4R2R405</accession>
<proteinExistence type="predicted"/>
<organism evidence="1 2">
    <name type="scientific">Tamaricihabitans halophyticus</name>
    <dbReference type="NCBI Taxonomy" id="1262583"/>
    <lineage>
        <taxon>Bacteria</taxon>
        <taxon>Bacillati</taxon>
        <taxon>Actinomycetota</taxon>
        <taxon>Actinomycetes</taxon>
        <taxon>Pseudonocardiales</taxon>
        <taxon>Pseudonocardiaceae</taxon>
        <taxon>Tamaricihabitans</taxon>
    </lineage>
</organism>
<dbReference type="Proteomes" id="UP000294911">
    <property type="component" value="Unassembled WGS sequence"/>
</dbReference>